<dbReference type="InterPro" id="IPR036874">
    <property type="entry name" value="Carbonic_anhydrase_sf"/>
</dbReference>
<organism evidence="1 2">
    <name type="scientific">Methanobacterium bryantii</name>
    <dbReference type="NCBI Taxonomy" id="2161"/>
    <lineage>
        <taxon>Archaea</taxon>
        <taxon>Methanobacteriati</taxon>
        <taxon>Methanobacteriota</taxon>
        <taxon>Methanomada group</taxon>
        <taxon>Methanobacteria</taxon>
        <taxon>Methanobacteriales</taxon>
        <taxon>Methanobacteriaceae</taxon>
        <taxon>Methanobacterium</taxon>
    </lineage>
</organism>
<sequence>MTFATCLNCIDGRVQLPAINWITEKYNVKYVDMVTKAGMDGFLAAENSDIHEIIKNVKVSISGHGSRNIFVVGHYDCAGNPVDDITHKKQINTAVNRIKNLFPDLNVIGLWINENFTVEENNSNKN</sequence>
<dbReference type="EMBL" id="LMVM01000012">
    <property type="protein sequence ID" value="PAV04825.1"/>
    <property type="molecule type" value="Genomic_DNA"/>
</dbReference>
<dbReference type="RefSeq" id="WP_069585470.1">
    <property type="nucleotide sequence ID" value="NZ_LMVM01000012.1"/>
</dbReference>
<comment type="caution">
    <text evidence="1">The sequence shown here is derived from an EMBL/GenBank/DDBJ whole genome shotgun (WGS) entry which is preliminary data.</text>
</comment>
<dbReference type="SUPFAM" id="SSF53056">
    <property type="entry name" value="beta-carbonic anhydrase, cab"/>
    <property type="match status" value="1"/>
</dbReference>
<dbReference type="OrthoDB" id="9675at2157"/>
<evidence type="ECO:0000313" key="2">
    <source>
        <dbReference type="Proteomes" id="UP000217784"/>
    </source>
</evidence>
<dbReference type="InterPro" id="IPR046871">
    <property type="entry name" value="Pro_CA_2"/>
</dbReference>
<dbReference type="Proteomes" id="UP000217784">
    <property type="component" value="Unassembled WGS sequence"/>
</dbReference>
<reference evidence="1 2" key="1">
    <citation type="journal article" date="2017" name="BMC Genomics">
        <title>Genomic analysis of methanogenic archaea reveals a shift towards energy conservation.</title>
        <authorList>
            <person name="Gilmore S.P."/>
            <person name="Henske J.K."/>
            <person name="Sexton J.A."/>
            <person name="Solomon K.V."/>
            <person name="Seppala S."/>
            <person name="Yoo J.I."/>
            <person name="Huyett L.M."/>
            <person name="Pressman A."/>
            <person name="Cogan J.Z."/>
            <person name="Kivenson V."/>
            <person name="Peng X."/>
            <person name="Tan Y."/>
            <person name="Valentine D.L."/>
            <person name="O'Malley M.A."/>
        </authorList>
    </citation>
    <scope>NUCLEOTIDE SEQUENCE [LARGE SCALE GENOMIC DNA]</scope>
    <source>
        <strain evidence="1 2">M.o.H.</strain>
    </source>
</reference>
<dbReference type="AlphaFoldDB" id="A0A2A2H665"/>
<dbReference type="Pfam" id="PF20393">
    <property type="entry name" value="Pro_CA_2"/>
    <property type="match status" value="1"/>
</dbReference>
<evidence type="ECO:0000313" key="1">
    <source>
        <dbReference type="EMBL" id="PAV04825.1"/>
    </source>
</evidence>
<evidence type="ECO:0008006" key="3">
    <source>
        <dbReference type="Google" id="ProtNLM"/>
    </source>
</evidence>
<name>A0A2A2H665_METBR</name>
<keyword evidence="2" id="KW-1185">Reference proteome</keyword>
<dbReference type="GO" id="GO:0008270">
    <property type="term" value="F:zinc ion binding"/>
    <property type="evidence" value="ECO:0007669"/>
    <property type="project" value="InterPro"/>
</dbReference>
<proteinExistence type="predicted"/>
<dbReference type="GO" id="GO:0004089">
    <property type="term" value="F:carbonate dehydratase activity"/>
    <property type="evidence" value="ECO:0007669"/>
    <property type="project" value="InterPro"/>
</dbReference>
<gene>
    <name evidence="1" type="ORF">ASJ80_10975</name>
</gene>
<protein>
    <recommendedName>
        <fullName evidence="3">Carbonic anhydrase</fullName>
    </recommendedName>
</protein>
<accession>A0A2A2H665</accession>